<dbReference type="SUPFAM" id="SSF46785">
    <property type="entry name" value="Winged helix' DNA-binding domain"/>
    <property type="match status" value="1"/>
</dbReference>
<dbReference type="EMBL" id="DSMV01000233">
    <property type="protein sequence ID" value="HDW51840.1"/>
    <property type="molecule type" value="Genomic_DNA"/>
</dbReference>
<evidence type="ECO:0000313" key="2">
    <source>
        <dbReference type="EMBL" id="HDW51840.1"/>
    </source>
</evidence>
<dbReference type="Pfam" id="PF08679">
    <property type="entry name" value="DsrD"/>
    <property type="match status" value="1"/>
</dbReference>
<evidence type="ECO:0000259" key="1">
    <source>
        <dbReference type="Pfam" id="PF08679"/>
    </source>
</evidence>
<reference evidence="2" key="1">
    <citation type="journal article" date="2020" name="mSystems">
        <title>Genome- and Community-Level Interaction Insights into Carbon Utilization and Element Cycling Functions of Hydrothermarchaeota in Hydrothermal Sediment.</title>
        <authorList>
            <person name="Zhou Z."/>
            <person name="Liu Y."/>
            <person name="Xu W."/>
            <person name="Pan J."/>
            <person name="Luo Z.H."/>
            <person name="Li M."/>
        </authorList>
    </citation>
    <scope>NUCLEOTIDE SEQUENCE [LARGE SCALE GENOMIC DNA]</scope>
    <source>
        <strain evidence="2">SpSt-301</strain>
    </source>
</reference>
<protein>
    <submittedName>
        <fullName evidence="2">Sulfite reductase</fullName>
    </submittedName>
</protein>
<comment type="caution">
    <text evidence="2">The sequence shown here is derived from an EMBL/GenBank/DDBJ whole genome shotgun (WGS) entry which is preliminary data.</text>
</comment>
<dbReference type="AlphaFoldDB" id="A0A7C1F3F0"/>
<name>A0A7C1F3F0_9THEO</name>
<dbReference type="InterPro" id="IPR036388">
    <property type="entry name" value="WH-like_DNA-bd_sf"/>
</dbReference>
<feature type="domain" description="Dissimilatory sulphite reductase D" evidence="1">
    <location>
        <begin position="4"/>
        <end position="70"/>
    </location>
</feature>
<gene>
    <name evidence="2" type="ORF">ENQ35_03805</name>
</gene>
<dbReference type="InterPro" id="IPR036390">
    <property type="entry name" value="WH_DNA-bd_sf"/>
</dbReference>
<dbReference type="Gene3D" id="1.10.10.10">
    <property type="entry name" value="Winged helix-like DNA-binding domain superfamily/Winged helix DNA-binding domain"/>
    <property type="match status" value="1"/>
</dbReference>
<dbReference type="InterPro" id="IPR014793">
    <property type="entry name" value="DsrD"/>
</dbReference>
<organism evidence="2">
    <name type="scientific">Ammonifex degensii</name>
    <dbReference type="NCBI Taxonomy" id="42838"/>
    <lineage>
        <taxon>Bacteria</taxon>
        <taxon>Bacillati</taxon>
        <taxon>Bacillota</taxon>
        <taxon>Clostridia</taxon>
        <taxon>Thermoanaerobacterales</taxon>
        <taxon>Thermoanaerobacteraceae</taxon>
        <taxon>Ammonifex</taxon>
    </lineage>
</organism>
<sequence>MEEIKQIILDYLTSSKKSKHYIKDLEKAVKQKLPDASARDIRKAATALVDEGKVAYFSTGSTTMYALKGREGETKDKEE</sequence>
<accession>A0A7C1F3F0</accession>
<proteinExistence type="predicted"/>